<feature type="region of interest" description="Disordered" evidence="1">
    <location>
        <begin position="1"/>
        <end position="122"/>
    </location>
</feature>
<protein>
    <submittedName>
        <fullName evidence="2">Uncharacterized protein</fullName>
    </submittedName>
</protein>
<evidence type="ECO:0000256" key="1">
    <source>
        <dbReference type="SAM" id="MobiDB-lite"/>
    </source>
</evidence>
<feature type="region of interest" description="Disordered" evidence="1">
    <location>
        <begin position="195"/>
        <end position="219"/>
    </location>
</feature>
<dbReference type="AlphaFoldDB" id="A0A7X5BY30"/>
<sequence length="219" mass="23173">MAGFFDEEDEAPQSNTARVEEVRLRPRGPTPPQEEFPHPGRKPGAGFFSDAPEPLRRPGGQADLQMPAVMPDDEGGFFGSNRSQTEDPFSMPSSGEEPAEDPVMAGIEAAGNGRSASQQQRDKTYDAIGKVAGAVGLVSGVADLVYPGSGSVVRGVGKAIGGAAVVGRGLGAVMDDAYDRIDSNRHEQTQADIARMKDQAARDKINKNTPRGHNKITED</sequence>
<evidence type="ECO:0000313" key="2">
    <source>
        <dbReference type="EMBL" id="NBC44897.1"/>
    </source>
</evidence>
<dbReference type="EMBL" id="JAAAPK010000011">
    <property type="protein sequence ID" value="NBC44897.1"/>
    <property type="molecule type" value="Genomic_DNA"/>
</dbReference>
<dbReference type="Proteomes" id="UP000537825">
    <property type="component" value="Unassembled WGS sequence"/>
</dbReference>
<name>A0A7X5BY30_9BACT</name>
<evidence type="ECO:0000313" key="3">
    <source>
        <dbReference type="Proteomes" id="UP000537825"/>
    </source>
</evidence>
<proteinExistence type="predicted"/>
<organism evidence="2 3">
    <name type="scientific">Corallococcus exiguus</name>
    <dbReference type="NCBI Taxonomy" id="83462"/>
    <lineage>
        <taxon>Bacteria</taxon>
        <taxon>Pseudomonadati</taxon>
        <taxon>Myxococcota</taxon>
        <taxon>Myxococcia</taxon>
        <taxon>Myxococcales</taxon>
        <taxon>Cystobacterineae</taxon>
        <taxon>Myxococcaceae</taxon>
        <taxon>Corallococcus</taxon>
    </lineage>
</organism>
<feature type="compositionally biased region" description="Polar residues" evidence="1">
    <location>
        <begin position="80"/>
        <end position="93"/>
    </location>
</feature>
<keyword evidence="3" id="KW-1185">Reference proteome</keyword>
<accession>A0A7X5BY30</accession>
<dbReference type="RefSeq" id="WP_161663231.1">
    <property type="nucleotide sequence ID" value="NZ_CBCSLE010000073.1"/>
</dbReference>
<comment type="caution">
    <text evidence="2">The sequence shown here is derived from an EMBL/GenBank/DDBJ whole genome shotgun (WGS) entry which is preliminary data.</text>
</comment>
<feature type="compositionally biased region" description="Acidic residues" evidence="1">
    <location>
        <begin position="1"/>
        <end position="11"/>
    </location>
</feature>
<feature type="compositionally biased region" description="Basic and acidic residues" evidence="1">
    <location>
        <begin position="195"/>
        <end position="206"/>
    </location>
</feature>
<gene>
    <name evidence="2" type="ORF">GTZ93_34370</name>
</gene>
<reference evidence="2 3" key="1">
    <citation type="submission" date="2020-01" db="EMBL/GenBank/DDBJ databases">
        <title>The draft genome sequence of Corallococcus exiguus DSM 14696.</title>
        <authorList>
            <person name="Zhang X."/>
            <person name="Zhu H."/>
        </authorList>
    </citation>
    <scope>NUCLEOTIDE SEQUENCE [LARGE SCALE GENOMIC DNA]</scope>
    <source>
        <strain evidence="2 3">DSM 14696</strain>
    </source>
</reference>
<feature type="compositionally biased region" description="Basic residues" evidence="1">
    <location>
        <begin position="210"/>
        <end position="219"/>
    </location>
</feature>